<sequence>MSTVSFSGIVNKFPSGVLQTTNDGRVSFPKTPPPTNPFLDGLDCKDVSTTGGIVGESSG</sequence>
<evidence type="ECO:0000256" key="1">
    <source>
        <dbReference type="SAM" id="MobiDB-lite"/>
    </source>
</evidence>
<reference evidence="2" key="1">
    <citation type="journal article" date="2022" name="Microorganisms">
        <title>Two New Species of Filamentous Sulfur Bacteria of the Genus Thiothrix, Thiothrix winogradskyi sp. nov. and 'Candidatus Thiothrix sulfatifontis' sp. nov.</title>
        <authorList>
            <person name="Ravin N.V."/>
            <person name="Rossetti S."/>
            <person name="Beletsky A.V."/>
            <person name="Kadnikov V.V."/>
            <person name="Rudenko T.S."/>
            <person name="Smolyakov D.D."/>
            <person name="Moskvitina M.I."/>
            <person name="Gureeva M.V."/>
            <person name="Mardanov A.V."/>
            <person name="Grabovich M.Y."/>
        </authorList>
    </citation>
    <scope>NUCLEOTIDE SEQUENCE</scope>
    <source>
        <strain evidence="2">CT3</strain>
    </source>
</reference>
<keyword evidence="3" id="KW-1185">Reference proteome</keyword>
<gene>
    <name evidence="2" type="ORF">L2Y54_01780</name>
</gene>
<name>A0ABY3T0Q3_9GAMM</name>
<protein>
    <submittedName>
        <fullName evidence="2">Uncharacterized protein</fullName>
    </submittedName>
</protein>
<accession>A0ABY3T0Q3</accession>
<proteinExistence type="predicted"/>
<dbReference type="Proteomes" id="UP001054801">
    <property type="component" value="Chromosome"/>
</dbReference>
<dbReference type="EMBL" id="CP091244">
    <property type="protein sequence ID" value="UJS24792.1"/>
    <property type="molecule type" value="Genomic_DNA"/>
</dbReference>
<evidence type="ECO:0000313" key="2">
    <source>
        <dbReference type="EMBL" id="UJS24792.1"/>
    </source>
</evidence>
<organism evidence="2 3">
    <name type="scientific">Thiothrix winogradskyi</name>
    <dbReference type="NCBI Taxonomy" id="96472"/>
    <lineage>
        <taxon>Bacteria</taxon>
        <taxon>Pseudomonadati</taxon>
        <taxon>Pseudomonadota</taxon>
        <taxon>Gammaproteobacteria</taxon>
        <taxon>Thiotrichales</taxon>
        <taxon>Thiotrichaceae</taxon>
        <taxon>Thiothrix</taxon>
    </lineage>
</organism>
<dbReference type="RefSeq" id="WP_236499490.1">
    <property type="nucleotide sequence ID" value="NZ_CP091244.1"/>
</dbReference>
<feature type="region of interest" description="Disordered" evidence="1">
    <location>
        <begin position="23"/>
        <end position="44"/>
    </location>
</feature>
<evidence type="ECO:0000313" key="3">
    <source>
        <dbReference type="Proteomes" id="UP001054801"/>
    </source>
</evidence>